<dbReference type="Pfam" id="PF00400">
    <property type="entry name" value="WD40"/>
    <property type="match status" value="5"/>
</dbReference>
<protein>
    <submittedName>
        <fullName evidence="3">Protein JINGUBANG-like</fullName>
    </submittedName>
</protein>
<feature type="repeat" description="WD" evidence="1">
    <location>
        <begin position="176"/>
        <end position="217"/>
    </location>
</feature>
<dbReference type="SMART" id="SM00320">
    <property type="entry name" value="WD40"/>
    <property type="match status" value="7"/>
</dbReference>
<dbReference type="GeneID" id="101506794"/>
<gene>
    <name evidence="3" type="primary">LOC101506794</name>
</gene>
<name>A0A1S2YRM1_CICAR</name>
<dbReference type="AlphaFoldDB" id="A0A1S2YRM1"/>
<dbReference type="RefSeq" id="XP_004508824.1">
    <property type="nucleotide sequence ID" value="XM_004508767.3"/>
</dbReference>
<dbReference type="InterPro" id="IPR001680">
    <property type="entry name" value="WD40_rpt"/>
</dbReference>
<dbReference type="SUPFAM" id="SSF50978">
    <property type="entry name" value="WD40 repeat-like"/>
    <property type="match status" value="1"/>
</dbReference>
<dbReference type="InterPro" id="IPR036322">
    <property type="entry name" value="WD40_repeat_dom_sf"/>
</dbReference>
<accession>A0A1S2YRM1</accession>
<sequence>MEFETSFSTSINHTTTRSLSSQQSLASVPSLNSTSQQFHNSTFTCLATLKLYTCISSLTLSEKFLYTGSSNREITSWNRIHLHSHPQQSNNTIVSGNGAIKSIVIHSSKLFTAHQDNKIRVWKITIINKESQRQQQQQQQHKFTHLATLPTFIDRFSKILIPKNHVKIRRNKKRTWVHHVDTVSSLALSKDGTLLYSVSWDRSIKVWKTKDFTCLESVNNAHDDAVNAIVVSNDGYVYTGSTDKKIKVWTKDKEEKNKKHSLLLVDTLEKHNSGINALALNSDGSVLYSGACDRSILVSEKGENGNLVVMGALRGHTKSILCLATVSDLVCSGSEDKTVRIWRGNNTNTNSVHRDYCCLGVLEGHKGPIKCLTAVLESEESFLVYSGSLDCDIKVWQIYVPLL</sequence>
<evidence type="ECO:0000313" key="2">
    <source>
        <dbReference type="Proteomes" id="UP000087171"/>
    </source>
</evidence>
<feature type="repeat" description="WD" evidence="1">
    <location>
        <begin position="268"/>
        <end position="298"/>
    </location>
</feature>
<dbReference type="PANTHER" id="PTHR22844:SF344">
    <property type="entry name" value="MYOSIN HEAVY CHAIN KINASE B-LIKE PROTEIN"/>
    <property type="match status" value="1"/>
</dbReference>
<evidence type="ECO:0000256" key="1">
    <source>
        <dbReference type="PROSITE-ProRule" id="PRU00221"/>
    </source>
</evidence>
<keyword evidence="2" id="KW-1185">Reference proteome</keyword>
<reference evidence="3" key="2">
    <citation type="submission" date="2025-08" db="UniProtKB">
        <authorList>
            <consortium name="RefSeq"/>
        </authorList>
    </citation>
    <scope>IDENTIFICATION</scope>
    <source>
        <tissue evidence="3">Etiolated seedlings</tissue>
    </source>
</reference>
<dbReference type="PANTHER" id="PTHR22844">
    <property type="entry name" value="F-BOX AND WD40 DOMAIN PROTEIN"/>
    <property type="match status" value="1"/>
</dbReference>
<feature type="repeat" description="WD" evidence="1">
    <location>
        <begin position="313"/>
        <end position="352"/>
    </location>
</feature>
<dbReference type="eggNOG" id="KOG4155">
    <property type="taxonomic scope" value="Eukaryota"/>
</dbReference>
<dbReference type="STRING" id="3827.A0A1S2YRM1"/>
<proteinExistence type="predicted"/>
<dbReference type="InterPro" id="IPR015943">
    <property type="entry name" value="WD40/YVTN_repeat-like_dom_sf"/>
</dbReference>
<dbReference type="Gene3D" id="2.130.10.10">
    <property type="entry name" value="YVTN repeat-like/Quinoprotein amine dehydrogenase"/>
    <property type="match status" value="3"/>
</dbReference>
<dbReference type="PROSITE" id="PS50082">
    <property type="entry name" value="WD_REPEATS_2"/>
    <property type="match status" value="4"/>
</dbReference>
<dbReference type="InterPro" id="IPR045182">
    <property type="entry name" value="JINGUBANG-like"/>
</dbReference>
<dbReference type="Proteomes" id="UP000087171">
    <property type="component" value="Chromosome Ca7"/>
</dbReference>
<dbReference type="PaxDb" id="3827-XP_004508824.1"/>
<dbReference type="OrthoDB" id="674604at2759"/>
<reference evidence="2" key="1">
    <citation type="journal article" date="2013" name="Nat. Biotechnol.">
        <title>Draft genome sequence of chickpea (Cicer arietinum) provides a resource for trait improvement.</title>
        <authorList>
            <person name="Varshney R.K."/>
            <person name="Song C."/>
            <person name="Saxena R.K."/>
            <person name="Azam S."/>
            <person name="Yu S."/>
            <person name="Sharpe A.G."/>
            <person name="Cannon S."/>
            <person name="Baek J."/>
            <person name="Rosen B.D."/>
            <person name="Tar'an B."/>
            <person name="Millan T."/>
            <person name="Zhang X."/>
            <person name="Ramsay L.D."/>
            <person name="Iwata A."/>
            <person name="Wang Y."/>
            <person name="Nelson W."/>
            <person name="Farmer A.D."/>
            <person name="Gaur P.M."/>
            <person name="Soderlund C."/>
            <person name="Penmetsa R.V."/>
            <person name="Xu C."/>
            <person name="Bharti A.K."/>
            <person name="He W."/>
            <person name="Winter P."/>
            <person name="Zhao S."/>
            <person name="Hane J.K."/>
            <person name="Carrasquilla-Garcia N."/>
            <person name="Condie J.A."/>
            <person name="Upadhyaya H.D."/>
            <person name="Luo M.C."/>
            <person name="Thudi M."/>
            <person name="Gowda C.L."/>
            <person name="Singh N.P."/>
            <person name="Lichtenzveig J."/>
            <person name="Gali K.K."/>
            <person name="Rubio J."/>
            <person name="Nadarajan N."/>
            <person name="Dolezel J."/>
            <person name="Bansal K.C."/>
            <person name="Xu X."/>
            <person name="Edwards D."/>
            <person name="Zhang G."/>
            <person name="Kahl G."/>
            <person name="Gil J."/>
            <person name="Singh K.B."/>
            <person name="Datta S.K."/>
            <person name="Jackson S.A."/>
            <person name="Wang J."/>
            <person name="Cook D.R."/>
        </authorList>
    </citation>
    <scope>NUCLEOTIDE SEQUENCE [LARGE SCALE GENOMIC DNA]</scope>
    <source>
        <strain evidence="2">cv. CDC Frontier</strain>
    </source>
</reference>
<feature type="repeat" description="WD" evidence="1">
    <location>
        <begin position="219"/>
        <end position="259"/>
    </location>
</feature>
<organism evidence="2 3">
    <name type="scientific">Cicer arietinum</name>
    <name type="common">Chickpea</name>
    <name type="synonym">Garbanzo</name>
    <dbReference type="NCBI Taxonomy" id="3827"/>
    <lineage>
        <taxon>Eukaryota</taxon>
        <taxon>Viridiplantae</taxon>
        <taxon>Streptophyta</taxon>
        <taxon>Embryophyta</taxon>
        <taxon>Tracheophyta</taxon>
        <taxon>Spermatophyta</taxon>
        <taxon>Magnoliopsida</taxon>
        <taxon>eudicotyledons</taxon>
        <taxon>Gunneridae</taxon>
        <taxon>Pentapetalae</taxon>
        <taxon>rosids</taxon>
        <taxon>fabids</taxon>
        <taxon>Fabales</taxon>
        <taxon>Fabaceae</taxon>
        <taxon>Papilionoideae</taxon>
        <taxon>50 kb inversion clade</taxon>
        <taxon>NPAAA clade</taxon>
        <taxon>Hologalegina</taxon>
        <taxon>IRL clade</taxon>
        <taxon>Cicereae</taxon>
        <taxon>Cicer</taxon>
    </lineage>
</organism>
<dbReference type="PROSITE" id="PS50294">
    <property type="entry name" value="WD_REPEATS_REGION"/>
    <property type="match status" value="3"/>
</dbReference>
<dbReference type="KEGG" id="cam:101506794"/>
<evidence type="ECO:0000313" key="3">
    <source>
        <dbReference type="RefSeq" id="XP_004508824.1"/>
    </source>
</evidence>
<keyword evidence="1" id="KW-0853">WD repeat</keyword>